<dbReference type="EMBL" id="UGHV01000001">
    <property type="protein sequence ID" value="STO97546.1"/>
    <property type="molecule type" value="Genomic_DNA"/>
</dbReference>
<evidence type="ECO:0000313" key="1">
    <source>
        <dbReference type="EMBL" id="STO97546.1"/>
    </source>
</evidence>
<reference evidence="1 2" key="1">
    <citation type="submission" date="2018-06" db="EMBL/GenBank/DDBJ databases">
        <authorList>
            <consortium name="Pathogen Informatics"/>
            <person name="Doyle S."/>
        </authorList>
    </citation>
    <scope>NUCLEOTIDE SEQUENCE [LARGE SCALE GENOMIC DNA]</scope>
    <source>
        <strain evidence="1 2">NCTC12410</strain>
    </source>
</reference>
<organism evidence="1 2">
    <name type="scientific">Helicobacter canis</name>
    <dbReference type="NCBI Taxonomy" id="29419"/>
    <lineage>
        <taxon>Bacteria</taxon>
        <taxon>Pseudomonadati</taxon>
        <taxon>Campylobacterota</taxon>
        <taxon>Epsilonproteobacteria</taxon>
        <taxon>Campylobacterales</taxon>
        <taxon>Helicobacteraceae</taxon>
        <taxon>Helicobacter</taxon>
    </lineage>
</organism>
<name>A0A377J6U1_9HELI</name>
<dbReference type="AlphaFoldDB" id="A0A377J6U1"/>
<accession>A0A377J6U1</accession>
<gene>
    <name evidence="1" type="ORF">NCTC12410_01378</name>
</gene>
<protein>
    <submittedName>
        <fullName evidence="1">Uncharacterized protein</fullName>
    </submittedName>
</protein>
<dbReference type="Proteomes" id="UP000254841">
    <property type="component" value="Unassembled WGS sequence"/>
</dbReference>
<sequence>MDSSGCVFCVMFVWIATPCLTARLAMTKKEALRLESTFMESLGRFAPSQWRRVFVIASRCDSSGVAIHFQKVDSRAKVDSSVKADSRH</sequence>
<evidence type="ECO:0000313" key="2">
    <source>
        <dbReference type="Proteomes" id="UP000254841"/>
    </source>
</evidence>
<proteinExistence type="predicted"/>